<keyword evidence="4" id="KW-1185">Reference proteome</keyword>
<dbReference type="KEGG" id="foc:127749402"/>
<protein>
    <submittedName>
        <fullName evidence="5">Uncharacterized protein LOC127749402</fullName>
    </submittedName>
</protein>
<dbReference type="Pfam" id="PF21789">
    <property type="entry name" value="TNP-like_RNaseH_C"/>
    <property type="match status" value="1"/>
</dbReference>
<evidence type="ECO:0000256" key="1">
    <source>
        <dbReference type="SAM" id="MobiDB-lite"/>
    </source>
</evidence>
<feature type="domain" description="Transposable element P transposase-like RNase H C-terminal" evidence="3">
    <location>
        <begin position="168"/>
        <end position="200"/>
    </location>
</feature>
<reference evidence="5" key="1">
    <citation type="submission" date="2025-08" db="UniProtKB">
        <authorList>
            <consortium name="RefSeq"/>
        </authorList>
    </citation>
    <scope>IDENTIFICATION</scope>
    <source>
        <tissue evidence="5">Whole organism</tissue>
    </source>
</reference>
<dbReference type="AlphaFoldDB" id="A0A9C6WPC0"/>
<dbReference type="GeneID" id="127749402"/>
<sequence>MLLAPGAFSFWSSSAASGMQSYKENNVAELADCDATVEFVKKVNCLADAMNSNTPRNALKPGNSEWENIESFLVAFKAMRAYANEKLRDRLEKAAKATEEFQKKQTKAQSKRKRKAPPANHAKPDKVPEAFIFSESSDIGLLVTLQATKEICTFLTEKCGYQYLMTARLNQDALERFFGLVRQSAGQNTHPEPKVFAQLFRLLSLYSLVRPLKGSNITGGEMLHTLLNLEDFRNKAPEVWSMMDDVLDEELVDEELVEDSLSLLDDSLAYSLIKSMASGSGKHTEDHKLSGVRTIADSEEQ</sequence>
<evidence type="ECO:0000259" key="3">
    <source>
        <dbReference type="Pfam" id="PF21789"/>
    </source>
</evidence>
<dbReference type="Pfam" id="PF21788">
    <property type="entry name" value="TNP-like_GBD"/>
    <property type="match status" value="1"/>
</dbReference>
<organism evidence="4 5">
    <name type="scientific">Frankliniella occidentalis</name>
    <name type="common">Western flower thrips</name>
    <name type="synonym">Euthrips occidentalis</name>
    <dbReference type="NCBI Taxonomy" id="133901"/>
    <lineage>
        <taxon>Eukaryota</taxon>
        <taxon>Metazoa</taxon>
        <taxon>Ecdysozoa</taxon>
        <taxon>Arthropoda</taxon>
        <taxon>Hexapoda</taxon>
        <taxon>Insecta</taxon>
        <taxon>Pterygota</taxon>
        <taxon>Neoptera</taxon>
        <taxon>Paraneoptera</taxon>
        <taxon>Thysanoptera</taxon>
        <taxon>Terebrantia</taxon>
        <taxon>Thripoidea</taxon>
        <taxon>Thripidae</taxon>
        <taxon>Frankliniella</taxon>
    </lineage>
</organism>
<dbReference type="Proteomes" id="UP000504606">
    <property type="component" value="Unplaced"/>
</dbReference>
<dbReference type="InterPro" id="IPR048367">
    <property type="entry name" value="TNP-like_RNaseH_C"/>
</dbReference>
<gene>
    <name evidence="5" type="primary">LOC127749402</name>
</gene>
<accession>A0A9C6WPC0</accession>
<feature type="domain" description="Transposable element P transposase-like GTP-binding insertion" evidence="2">
    <location>
        <begin position="9"/>
        <end position="56"/>
    </location>
</feature>
<evidence type="ECO:0000313" key="5">
    <source>
        <dbReference type="RefSeq" id="XP_052123377.1"/>
    </source>
</evidence>
<name>A0A9C6WPC0_FRAOC</name>
<dbReference type="InterPro" id="IPR048366">
    <property type="entry name" value="TNP-like_GBD"/>
</dbReference>
<feature type="compositionally biased region" description="Basic residues" evidence="1">
    <location>
        <begin position="104"/>
        <end position="116"/>
    </location>
</feature>
<feature type="region of interest" description="Disordered" evidence="1">
    <location>
        <begin position="278"/>
        <end position="301"/>
    </location>
</feature>
<feature type="region of interest" description="Disordered" evidence="1">
    <location>
        <begin position="98"/>
        <end position="124"/>
    </location>
</feature>
<proteinExistence type="predicted"/>
<evidence type="ECO:0000313" key="4">
    <source>
        <dbReference type="Proteomes" id="UP000504606"/>
    </source>
</evidence>
<dbReference type="OrthoDB" id="6505258at2759"/>
<evidence type="ECO:0000259" key="2">
    <source>
        <dbReference type="Pfam" id="PF21788"/>
    </source>
</evidence>
<dbReference type="RefSeq" id="XP_052123377.1">
    <property type="nucleotide sequence ID" value="XM_052267417.1"/>
</dbReference>